<evidence type="ECO:0000313" key="6">
    <source>
        <dbReference type="EMBL" id="KAE9141970.1"/>
    </source>
</evidence>
<evidence type="ECO:0000313" key="11">
    <source>
        <dbReference type="EMBL" id="KAE9338703.1"/>
    </source>
</evidence>
<evidence type="ECO:0000313" key="3">
    <source>
        <dbReference type="EMBL" id="KAE9006423.1"/>
    </source>
</evidence>
<evidence type="ECO:0000313" key="8">
    <source>
        <dbReference type="EMBL" id="KAE9223071.1"/>
    </source>
</evidence>
<keyword evidence="13" id="KW-1185">Reference proteome</keyword>
<dbReference type="EMBL" id="QXFW01000647">
    <property type="protein sequence ID" value="KAE9006423.1"/>
    <property type="molecule type" value="Genomic_DNA"/>
</dbReference>
<protein>
    <recommendedName>
        <fullName evidence="22">Secreted protein</fullName>
    </recommendedName>
</protein>
<dbReference type="EMBL" id="QXFX01000674">
    <property type="protein sequence ID" value="KAE9107617.1"/>
    <property type="molecule type" value="Genomic_DNA"/>
</dbReference>
<dbReference type="Proteomes" id="UP000441208">
    <property type="component" value="Unassembled WGS sequence"/>
</dbReference>
<evidence type="ECO:0000313" key="19">
    <source>
        <dbReference type="Proteomes" id="UP000476176"/>
    </source>
</evidence>
<dbReference type="Proteomes" id="UP000488956">
    <property type="component" value="Unassembled WGS sequence"/>
</dbReference>
<dbReference type="Proteomes" id="UP000437068">
    <property type="component" value="Unassembled WGS sequence"/>
</dbReference>
<dbReference type="Proteomes" id="UP000486351">
    <property type="component" value="Unassembled WGS sequence"/>
</dbReference>
<comment type="caution">
    <text evidence="6">The sequence shown here is derived from an EMBL/GenBank/DDBJ whole genome shotgun (WGS) entry which is preliminary data.</text>
</comment>
<organism evidence="6 16">
    <name type="scientific">Phytophthora fragariae</name>
    <dbReference type="NCBI Taxonomy" id="53985"/>
    <lineage>
        <taxon>Eukaryota</taxon>
        <taxon>Sar</taxon>
        <taxon>Stramenopiles</taxon>
        <taxon>Oomycota</taxon>
        <taxon>Peronosporomycetes</taxon>
        <taxon>Peronosporales</taxon>
        <taxon>Peronosporaceae</taxon>
        <taxon>Phytophthora</taxon>
    </lineage>
</organism>
<dbReference type="EMBL" id="QXGA01000743">
    <property type="protein sequence ID" value="KAE9141970.1"/>
    <property type="molecule type" value="Genomic_DNA"/>
</dbReference>
<evidence type="ECO:0000313" key="17">
    <source>
        <dbReference type="Proteomes" id="UP000441208"/>
    </source>
</evidence>
<proteinExistence type="predicted"/>
<evidence type="ECO:0000313" key="21">
    <source>
        <dbReference type="Proteomes" id="UP000488956"/>
    </source>
</evidence>
<feature type="chain" id="PRO_5036380642" description="Secreted protein" evidence="1">
    <location>
        <begin position="23"/>
        <end position="64"/>
    </location>
</feature>
<dbReference type="Proteomes" id="UP000433483">
    <property type="component" value="Unassembled WGS sequence"/>
</dbReference>
<dbReference type="EMBL" id="QXFZ01000664">
    <property type="protein sequence ID" value="KAE9108697.1"/>
    <property type="molecule type" value="Genomic_DNA"/>
</dbReference>
<evidence type="ECO:0000313" key="9">
    <source>
        <dbReference type="EMBL" id="KAE9227020.1"/>
    </source>
</evidence>
<evidence type="ECO:0000313" key="12">
    <source>
        <dbReference type="Proteomes" id="UP000429523"/>
    </source>
</evidence>
<gene>
    <name evidence="10" type="ORF">PF001_g12221</name>
    <name evidence="8" type="ORF">PF002_g15077</name>
    <name evidence="9" type="ORF">PF004_g11473</name>
    <name evidence="7" type="ORF">PF005_g9620</name>
    <name evidence="6" type="ORF">PF006_g12885</name>
    <name evidence="5" type="ORF">PF007_g12555</name>
    <name evidence="11" type="ORF">PF008_g11935</name>
    <name evidence="2" type="ORF">PF009_g10678</name>
    <name evidence="4" type="ORF">PF010_g12205</name>
    <name evidence="3" type="ORF">PF011_g11600</name>
</gene>
<evidence type="ECO:0000313" key="18">
    <source>
        <dbReference type="Proteomes" id="UP000460718"/>
    </source>
</evidence>
<evidence type="ECO:0000313" key="16">
    <source>
        <dbReference type="Proteomes" id="UP000440732"/>
    </source>
</evidence>
<dbReference type="EMBL" id="QXGF01000486">
    <property type="protein sequence ID" value="KAE8939485.1"/>
    <property type="molecule type" value="Genomic_DNA"/>
</dbReference>
<dbReference type="EMBL" id="QXFY01000655">
    <property type="protein sequence ID" value="KAE9338703.1"/>
    <property type="molecule type" value="Genomic_DNA"/>
</dbReference>
<dbReference type="AlphaFoldDB" id="A0A6A3TXF4"/>
<evidence type="ECO:0000313" key="14">
    <source>
        <dbReference type="Proteomes" id="UP000437068"/>
    </source>
</evidence>
<sequence>MSSTTATCFHTLLCCCPPFSAASLDSGKIALYLNPRLMFVGLNAVSNATHVMAATSSLTGSPPP</sequence>
<dbReference type="Proteomes" id="UP000440367">
    <property type="component" value="Unassembled WGS sequence"/>
</dbReference>
<evidence type="ECO:0000313" key="15">
    <source>
        <dbReference type="Proteomes" id="UP000440367"/>
    </source>
</evidence>
<dbReference type="EMBL" id="QXGD01000831">
    <property type="protein sequence ID" value="KAE9223071.1"/>
    <property type="molecule type" value="Genomic_DNA"/>
</dbReference>
<reference evidence="12 13" key="1">
    <citation type="submission" date="2018-08" db="EMBL/GenBank/DDBJ databases">
        <title>Genomic investigation of the strawberry pathogen Phytophthora fragariae indicates pathogenicity is determined by transcriptional variation in three key races.</title>
        <authorList>
            <person name="Adams T.M."/>
            <person name="Armitage A.D."/>
            <person name="Sobczyk M.K."/>
            <person name="Bates H.J."/>
            <person name="Dunwell J.M."/>
            <person name="Nellist C.F."/>
            <person name="Harrison R.J."/>
        </authorList>
    </citation>
    <scope>NUCLEOTIDE SEQUENCE [LARGE SCALE GENOMIC DNA]</scope>
    <source>
        <strain evidence="10 14">A4</strain>
        <strain evidence="8 15">BC-1</strain>
        <strain evidence="9 19">BC-23</strain>
        <strain evidence="7 13">NOV-27</strain>
        <strain evidence="6 16">NOV-5</strain>
        <strain evidence="5 17">NOV-71</strain>
        <strain evidence="11 20">NOV-77</strain>
        <strain evidence="2 12">NOV-9</strain>
        <strain evidence="4 21">ONT-3</strain>
        <strain evidence="3 18">SCRP245</strain>
    </source>
</reference>
<dbReference type="EMBL" id="QXGB01000438">
    <property type="protein sequence ID" value="KAE9214951.1"/>
    <property type="molecule type" value="Genomic_DNA"/>
</dbReference>
<evidence type="ECO:0008006" key="22">
    <source>
        <dbReference type="Google" id="ProtNLM"/>
    </source>
</evidence>
<evidence type="ECO:0000313" key="13">
    <source>
        <dbReference type="Proteomes" id="UP000433483"/>
    </source>
</evidence>
<evidence type="ECO:0000313" key="5">
    <source>
        <dbReference type="EMBL" id="KAE9108697.1"/>
    </source>
</evidence>
<dbReference type="EMBL" id="QXGC01000629">
    <property type="protein sequence ID" value="KAE9227020.1"/>
    <property type="molecule type" value="Genomic_DNA"/>
</dbReference>
<feature type="signal peptide" evidence="1">
    <location>
        <begin position="1"/>
        <end position="22"/>
    </location>
</feature>
<evidence type="ECO:0000256" key="1">
    <source>
        <dbReference type="SAM" id="SignalP"/>
    </source>
</evidence>
<dbReference type="Proteomes" id="UP000440732">
    <property type="component" value="Unassembled WGS sequence"/>
</dbReference>
<accession>A0A6A3TXF4</accession>
<evidence type="ECO:0000313" key="4">
    <source>
        <dbReference type="EMBL" id="KAE9107617.1"/>
    </source>
</evidence>
<keyword evidence="1" id="KW-0732">Signal</keyword>
<evidence type="ECO:0000313" key="7">
    <source>
        <dbReference type="EMBL" id="KAE9214951.1"/>
    </source>
</evidence>
<dbReference type="Proteomes" id="UP000476176">
    <property type="component" value="Unassembled WGS sequence"/>
</dbReference>
<evidence type="ECO:0000313" key="10">
    <source>
        <dbReference type="EMBL" id="KAE9306248.1"/>
    </source>
</evidence>
<dbReference type="Proteomes" id="UP000429523">
    <property type="component" value="Unassembled WGS sequence"/>
</dbReference>
<dbReference type="EMBL" id="QXGE01000671">
    <property type="protein sequence ID" value="KAE9306248.1"/>
    <property type="molecule type" value="Genomic_DNA"/>
</dbReference>
<name>A0A6A3TXF4_9STRA</name>
<evidence type="ECO:0000313" key="20">
    <source>
        <dbReference type="Proteomes" id="UP000486351"/>
    </source>
</evidence>
<evidence type="ECO:0000313" key="2">
    <source>
        <dbReference type="EMBL" id="KAE8939485.1"/>
    </source>
</evidence>
<dbReference type="Proteomes" id="UP000460718">
    <property type="component" value="Unassembled WGS sequence"/>
</dbReference>